<sequence>MADQGVGGTTTMTIVLATVVPVGAVAVAVAVVVVCWWLPRRRRLLFRRGIASPVDDEEIASWKTDRPGMMKKKNNKDNKTPMTTMTETTDEPDNDNDNDQGGLLARRQKAPSRKPASLIVYQTEDGTGPASPSTTACRRSLIDMPSAPPTPVLARAPNARPGLTDEAVQGEDAFVGRPRRHASRLAKVGPPPLATRISRHHQQQQQQHGRSKSCAGHHPHHHHHHQHHHQHHHHSVHSHQWYGQARPPRRSADHAVPSSSMTTNPSLSPARSSLDEDVLLRALPPRVVVGERKSEIGRAIG</sequence>
<reference evidence="3 4" key="1">
    <citation type="journal article" date="2015" name="BMC Genomics">
        <title>Insights from the genome of Ophiocordyceps polyrhachis-furcata to pathogenicity and host specificity in insect fungi.</title>
        <authorList>
            <person name="Wichadakul D."/>
            <person name="Kobmoo N."/>
            <person name="Ingsriswang S."/>
            <person name="Tangphatsornruang S."/>
            <person name="Chantasingh D."/>
            <person name="Luangsa-ard J.J."/>
            <person name="Eurwilaichitr L."/>
        </authorList>
    </citation>
    <scope>NUCLEOTIDE SEQUENCE [LARGE SCALE GENOMIC DNA]</scope>
    <source>
        <strain evidence="3 4">BCC 54312</strain>
    </source>
</reference>
<keyword evidence="4" id="KW-1185">Reference proteome</keyword>
<dbReference type="EMBL" id="LKCN02000023">
    <property type="protein sequence ID" value="RCI07806.1"/>
    <property type="molecule type" value="Genomic_DNA"/>
</dbReference>
<name>A0A367L062_9HYPO</name>
<accession>A0A367L062</accession>
<evidence type="ECO:0000256" key="2">
    <source>
        <dbReference type="SAM" id="Phobius"/>
    </source>
</evidence>
<feature type="transmembrane region" description="Helical" evidence="2">
    <location>
        <begin position="12"/>
        <end position="38"/>
    </location>
</feature>
<keyword evidence="2" id="KW-0812">Transmembrane</keyword>
<dbReference type="STRING" id="1330021.A0A367L062"/>
<feature type="compositionally biased region" description="Polar residues" evidence="1">
    <location>
        <begin position="257"/>
        <end position="271"/>
    </location>
</feature>
<evidence type="ECO:0000256" key="1">
    <source>
        <dbReference type="SAM" id="MobiDB-lite"/>
    </source>
</evidence>
<keyword evidence="2" id="KW-1133">Transmembrane helix</keyword>
<feature type="compositionally biased region" description="Basic residues" evidence="1">
    <location>
        <begin position="209"/>
        <end position="237"/>
    </location>
</feature>
<dbReference type="Proteomes" id="UP000253664">
    <property type="component" value="Unassembled WGS sequence"/>
</dbReference>
<evidence type="ECO:0000313" key="3">
    <source>
        <dbReference type="EMBL" id="RCI07806.1"/>
    </source>
</evidence>
<keyword evidence="2" id="KW-0472">Membrane</keyword>
<gene>
    <name evidence="3" type="ORF">L249_5828</name>
</gene>
<organism evidence="3 4">
    <name type="scientific">Ophiocordyceps polyrhachis-furcata BCC 54312</name>
    <dbReference type="NCBI Taxonomy" id="1330021"/>
    <lineage>
        <taxon>Eukaryota</taxon>
        <taxon>Fungi</taxon>
        <taxon>Dikarya</taxon>
        <taxon>Ascomycota</taxon>
        <taxon>Pezizomycotina</taxon>
        <taxon>Sordariomycetes</taxon>
        <taxon>Hypocreomycetidae</taxon>
        <taxon>Hypocreales</taxon>
        <taxon>Ophiocordycipitaceae</taxon>
        <taxon>Ophiocordyceps</taxon>
    </lineage>
</organism>
<feature type="region of interest" description="Disordered" evidence="1">
    <location>
        <begin position="141"/>
        <end position="272"/>
    </location>
</feature>
<comment type="caution">
    <text evidence="3">The sequence shown here is derived from an EMBL/GenBank/DDBJ whole genome shotgun (WGS) entry which is preliminary data.</text>
</comment>
<protein>
    <submittedName>
        <fullName evidence="3">Uncharacterized protein</fullName>
    </submittedName>
</protein>
<feature type="compositionally biased region" description="Acidic residues" evidence="1">
    <location>
        <begin position="88"/>
        <end position="98"/>
    </location>
</feature>
<dbReference type="AlphaFoldDB" id="A0A367L062"/>
<proteinExistence type="predicted"/>
<feature type="region of interest" description="Disordered" evidence="1">
    <location>
        <begin position="65"/>
        <end position="115"/>
    </location>
</feature>
<dbReference type="OrthoDB" id="4120617at2759"/>
<evidence type="ECO:0000313" key="4">
    <source>
        <dbReference type="Proteomes" id="UP000253664"/>
    </source>
</evidence>